<keyword evidence="2 4" id="KW-0560">Oxidoreductase</keyword>
<dbReference type="InterPro" id="IPR013096">
    <property type="entry name" value="Cupin_2"/>
</dbReference>
<dbReference type="RefSeq" id="WP_220634397.1">
    <property type="nucleotide sequence ID" value="NZ_CAJQUM010000001.1"/>
</dbReference>
<dbReference type="AlphaFoldDB" id="A0A916J1C0"/>
<dbReference type="InterPro" id="IPR014710">
    <property type="entry name" value="RmlC-like_jellyroll"/>
</dbReference>
<dbReference type="Gene3D" id="2.60.120.10">
    <property type="entry name" value="Jelly Rolls"/>
    <property type="match status" value="2"/>
</dbReference>
<name>A0A916J1C0_9PROT</name>
<protein>
    <submittedName>
        <fullName evidence="4">Gentisate 1,2-dioxygenase</fullName>
        <ecNumber evidence="4">1.13.11.4</ecNumber>
    </submittedName>
</protein>
<evidence type="ECO:0000313" key="4">
    <source>
        <dbReference type="EMBL" id="CAG4882310.1"/>
    </source>
</evidence>
<dbReference type="Pfam" id="PF07883">
    <property type="entry name" value="Cupin_2"/>
    <property type="match status" value="1"/>
</dbReference>
<dbReference type="Proteomes" id="UP000742786">
    <property type="component" value="Unassembled WGS sequence"/>
</dbReference>
<evidence type="ECO:0000259" key="3">
    <source>
        <dbReference type="Pfam" id="PF07883"/>
    </source>
</evidence>
<dbReference type="InterPro" id="IPR011051">
    <property type="entry name" value="RmlC_Cupin_sf"/>
</dbReference>
<keyword evidence="1" id="KW-0223">Dioxygenase</keyword>
<proteinExistence type="predicted"/>
<evidence type="ECO:0000256" key="2">
    <source>
        <dbReference type="ARBA" id="ARBA00023002"/>
    </source>
</evidence>
<dbReference type="CDD" id="cd02216">
    <property type="entry name" value="cupin_GDO-like_N"/>
    <property type="match status" value="1"/>
</dbReference>
<dbReference type="PANTHER" id="PTHR41517">
    <property type="entry name" value="1,2-DIOXYGENASE PROTEIN-RELATED"/>
    <property type="match status" value="1"/>
</dbReference>
<evidence type="ECO:0000256" key="1">
    <source>
        <dbReference type="ARBA" id="ARBA00022964"/>
    </source>
</evidence>
<feature type="domain" description="Cupin type-2" evidence="3">
    <location>
        <begin position="98"/>
        <end position="167"/>
    </location>
</feature>
<dbReference type="EMBL" id="CAJQUM010000001">
    <property type="protein sequence ID" value="CAG4882310.1"/>
    <property type="molecule type" value="Genomic_DNA"/>
</dbReference>
<dbReference type="EC" id="1.13.11.4" evidence="4"/>
<gene>
    <name evidence="4" type="ORF">GTOL_10192</name>
</gene>
<organism evidence="4 5">
    <name type="scientific">Georgfuchsia toluolica</name>
    <dbReference type="NCBI Taxonomy" id="424218"/>
    <lineage>
        <taxon>Bacteria</taxon>
        <taxon>Pseudomonadati</taxon>
        <taxon>Pseudomonadota</taxon>
        <taxon>Betaproteobacteria</taxon>
        <taxon>Nitrosomonadales</taxon>
        <taxon>Sterolibacteriaceae</taxon>
        <taxon>Georgfuchsia</taxon>
    </lineage>
</organism>
<accession>A0A916J1C0</accession>
<comment type="caution">
    <text evidence="4">The sequence shown here is derived from an EMBL/GenBank/DDBJ whole genome shotgun (WGS) entry which is preliminary data.</text>
</comment>
<evidence type="ECO:0000313" key="5">
    <source>
        <dbReference type="Proteomes" id="UP000742786"/>
    </source>
</evidence>
<keyword evidence="5" id="KW-1185">Reference proteome</keyword>
<dbReference type="GO" id="GO:0047922">
    <property type="term" value="F:gentisate 1,2-dioxygenase activity"/>
    <property type="evidence" value="ECO:0007669"/>
    <property type="project" value="UniProtKB-EC"/>
</dbReference>
<sequence length="320" mass="35886">MNDSSIASLQNAQGLDDLYPVLSANHLTAGWHKKRPSLWKEPRTEFQPLHWRYEVGRLALDQAGRWIDTELAERRNLLLFNPVGDNDYDTVRTLVAAYQMIKPGEHARAHRHTANALRFVLDAEPGVFSVVNGIKLPMIPGDVLLTPGECWHSHFNESDSNAYWIDVLDVPLVHLLEPMFFAEHPDKYQAVVEQPEDHAFWFPHARVQANLENLPAVNGVRRLMLGAGKCFATTDLAFLKLDKGATSGVRRSTASRIFAIAQGSGVAHLGTIEAQWHKGDVLAVPSWTSYEILADEDALIFEVNDEPTLRKLGFYKESCA</sequence>
<dbReference type="InterPro" id="IPR047183">
    <property type="entry name" value="GDO-like"/>
</dbReference>
<dbReference type="SUPFAM" id="SSF51182">
    <property type="entry name" value="RmlC-like cupins"/>
    <property type="match status" value="1"/>
</dbReference>
<reference evidence="4" key="1">
    <citation type="submission" date="2021-04" db="EMBL/GenBank/DDBJ databases">
        <authorList>
            <person name="Hornung B."/>
        </authorList>
    </citation>
    <scope>NUCLEOTIDE SEQUENCE</scope>
    <source>
        <strain evidence="4">G5G6</strain>
    </source>
</reference>
<dbReference type="PANTHER" id="PTHR41517:SF1">
    <property type="entry name" value="CUPIN"/>
    <property type="match status" value="1"/>
</dbReference>